<reference evidence="10 11" key="1">
    <citation type="submission" date="2019-01" db="EMBL/GenBank/DDBJ databases">
        <title>Sequencing of cultivated peanut Arachis hypogaea provides insights into genome evolution and oil improvement.</title>
        <authorList>
            <person name="Chen X."/>
        </authorList>
    </citation>
    <scope>NUCLEOTIDE SEQUENCE [LARGE SCALE GENOMIC DNA]</scope>
    <source>
        <strain evidence="11">cv. Fuhuasheng</strain>
        <tissue evidence="10">Leaves</tissue>
    </source>
</reference>
<proteinExistence type="predicted"/>
<gene>
    <name evidence="10" type="ORF">Ahy_B09g100210</name>
</gene>
<evidence type="ECO:0000313" key="10">
    <source>
        <dbReference type="EMBL" id="RYQ94000.1"/>
    </source>
</evidence>
<dbReference type="PANTHER" id="PTHR47986:SF10">
    <property type="entry name" value="RECEPTOR-LIKE KINASE TMK4"/>
    <property type="match status" value="1"/>
</dbReference>
<protein>
    <submittedName>
        <fullName evidence="10">Uncharacterized protein</fullName>
    </submittedName>
</protein>
<keyword evidence="9" id="KW-0325">Glycoprotein</keyword>
<dbReference type="PANTHER" id="PTHR47986">
    <property type="entry name" value="OSJNBA0070M12.3 PROTEIN"/>
    <property type="match status" value="1"/>
</dbReference>
<dbReference type="InterPro" id="IPR032675">
    <property type="entry name" value="LRR_dom_sf"/>
</dbReference>
<comment type="subcellular location">
    <subcellularLocation>
        <location evidence="1">Membrane</location>
        <topology evidence="1">Single-pass membrane protein</topology>
    </subcellularLocation>
</comment>
<evidence type="ECO:0000313" key="11">
    <source>
        <dbReference type="Proteomes" id="UP000289738"/>
    </source>
</evidence>
<keyword evidence="7" id="KW-0472">Membrane</keyword>
<keyword evidence="5" id="KW-0677">Repeat</keyword>
<evidence type="ECO:0000256" key="6">
    <source>
        <dbReference type="ARBA" id="ARBA00022989"/>
    </source>
</evidence>
<keyword evidence="8" id="KW-0675">Receptor</keyword>
<dbReference type="STRING" id="3818.A0A444XW22"/>
<evidence type="ECO:0000256" key="9">
    <source>
        <dbReference type="ARBA" id="ARBA00023180"/>
    </source>
</evidence>
<name>A0A444XW22_ARAHY</name>
<keyword evidence="2" id="KW-0433">Leucine-rich repeat</keyword>
<dbReference type="GO" id="GO:0016020">
    <property type="term" value="C:membrane"/>
    <property type="evidence" value="ECO:0007669"/>
    <property type="project" value="UniProtKB-SubCell"/>
</dbReference>
<keyword evidence="4" id="KW-0732">Signal</keyword>
<evidence type="ECO:0000256" key="8">
    <source>
        <dbReference type="ARBA" id="ARBA00023170"/>
    </source>
</evidence>
<keyword evidence="3" id="KW-0812">Transmembrane</keyword>
<dbReference type="SUPFAM" id="SSF52058">
    <property type="entry name" value="L domain-like"/>
    <property type="match status" value="1"/>
</dbReference>
<evidence type="ECO:0000256" key="4">
    <source>
        <dbReference type="ARBA" id="ARBA00022729"/>
    </source>
</evidence>
<comment type="caution">
    <text evidence="10">The sequence shown here is derived from an EMBL/GenBank/DDBJ whole genome shotgun (WGS) entry which is preliminary data.</text>
</comment>
<organism evidence="10 11">
    <name type="scientific">Arachis hypogaea</name>
    <name type="common">Peanut</name>
    <dbReference type="NCBI Taxonomy" id="3818"/>
    <lineage>
        <taxon>Eukaryota</taxon>
        <taxon>Viridiplantae</taxon>
        <taxon>Streptophyta</taxon>
        <taxon>Embryophyta</taxon>
        <taxon>Tracheophyta</taxon>
        <taxon>Spermatophyta</taxon>
        <taxon>Magnoliopsida</taxon>
        <taxon>eudicotyledons</taxon>
        <taxon>Gunneridae</taxon>
        <taxon>Pentapetalae</taxon>
        <taxon>rosids</taxon>
        <taxon>fabids</taxon>
        <taxon>Fabales</taxon>
        <taxon>Fabaceae</taxon>
        <taxon>Papilionoideae</taxon>
        <taxon>50 kb inversion clade</taxon>
        <taxon>dalbergioids sensu lato</taxon>
        <taxon>Dalbergieae</taxon>
        <taxon>Pterocarpus clade</taxon>
        <taxon>Arachis</taxon>
    </lineage>
</organism>
<evidence type="ECO:0000256" key="1">
    <source>
        <dbReference type="ARBA" id="ARBA00004167"/>
    </source>
</evidence>
<evidence type="ECO:0000256" key="3">
    <source>
        <dbReference type="ARBA" id="ARBA00022692"/>
    </source>
</evidence>
<dbReference type="AlphaFoldDB" id="A0A444XW22"/>
<evidence type="ECO:0000256" key="2">
    <source>
        <dbReference type="ARBA" id="ARBA00022614"/>
    </source>
</evidence>
<keyword evidence="6" id="KW-1133">Transmembrane helix</keyword>
<accession>A0A444XW22</accession>
<dbReference type="Gene3D" id="3.80.10.10">
    <property type="entry name" value="Ribonuclease Inhibitor"/>
    <property type="match status" value="1"/>
</dbReference>
<sequence length="161" mass="17507">MTQLSQLSLHKNQFTGGIPNLCKCDSLFDLQLRDNKLTGVVPSLLMALPSLKNDPVPVFRKGVQVRINVVGGIIGVERRHPWGANLQSSGHVLDHTRHIQQLILIKIISYHPFYLSDTTVVGIAISSSRSSNRWWRLGGSPILSDEGGSDGSGSANISIGE</sequence>
<evidence type="ECO:0000256" key="5">
    <source>
        <dbReference type="ARBA" id="ARBA00022737"/>
    </source>
</evidence>
<dbReference type="Proteomes" id="UP000289738">
    <property type="component" value="Chromosome B09"/>
</dbReference>
<evidence type="ECO:0000256" key="7">
    <source>
        <dbReference type="ARBA" id="ARBA00023136"/>
    </source>
</evidence>
<keyword evidence="11" id="KW-1185">Reference proteome</keyword>
<dbReference type="EMBL" id="SDMP01000019">
    <property type="protein sequence ID" value="RYQ94000.1"/>
    <property type="molecule type" value="Genomic_DNA"/>
</dbReference>
<dbReference type="InterPro" id="IPR052422">
    <property type="entry name" value="Auxin_Ser/Thr_Kinase"/>
</dbReference>